<dbReference type="AlphaFoldDB" id="A0A1Q2MGD3"/>
<organism evidence="2 3">
    <name type="scientific">Limihaloglobus sulfuriphilus</name>
    <dbReference type="NCBI Taxonomy" id="1851148"/>
    <lineage>
        <taxon>Bacteria</taxon>
        <taxon>Pseudomonadati</taxon>
        <taxon>Planctomycetota</taxon>
        <taxon>Phycisphaerae</taxon>
        <taxon>Sedimentisphaerales</taxon>
        <taxon>Sedimentisphaeraceae</taxon>
        <taxon>Limihaloglobus</taxon>
    </lineage>
</organism>
<dbReference type="EMBL" id="CP019646">
    <property type="protein sequence ID" value="AQQ71741.1"/>
    <property type="molecule type" value="Genomic_DNA"/>
</dbReference>
<proteinExistence type="predicted"/>
<evidence type="ECO:0000256" key="1">
    <source>
        <dbReference type="SAM" id="SignalP"/>
    </source>
</evidence>
<gene>
    <name evidence="2" type="ORF">SMSP2_02119</name>
</gene>
<dbReference type="STRING" id="1851148.SMSP2_02119"/>
<feature type="signal peptide" evidence="1">
    <location>
        <begin position="1"/>
        <end position="23"/>
    </location>
</feature>
<evidence type="ECO:0008006" key="4">
    <source>
        <dbReference type="Google" id="ProtNLM"/>
    </source>
</evidence>
<keyword evidence="1" id="KW-0732">Signal</keyword>
<dbReference type="Proteomes" id="UP000188181">
    <property type="component" value="Chromosome"/>
</dbReference>
<evidence type="ECO:0000313" key="3">
    <source>
        <dbReference type="Proteomes" id="UP000188181"/>
    </source>
</evidence>
<sequence>MNTMRKQLYIFVLLAIYILTASASDENSRRDYGFDGSISREVLHNYLSRSIHYLGMAVSSPEGPSPSFEDDLGVVLKAGAKYISRCSYAWDVPADDDAHFQIAKERAGIIHRADPEIMLQADIFETVYSAKAPEAGDRDFSKNGVENIKIPAFAFEEFDLEPEERTFRYEDMIYKDGLWRNRWCPGASVPDITSTETKMWVFYRAKKYIDAGYESIQLGQIQLFTAKDSDWRHMEDIINRIRRYGKEHARRNYVLISGHVSLESPHKIVKDGKILLDFLPFPLRLKSIPASPLHACLEMGYIDSVYDEKITGTHPSGWQCEDLPMVLEFDNYFNSLTNPGTIFPWGTDEITWFANQKEDYRNEFLKYAWDWLWKHDPNSYLSMPGRRVCRVPVYENENPITVSYYCNNPSPACPGGFGQEDVIAEIWSNPNYQDNFNRLVLHLEDGETSQGIRLGSLQEDMPVERLKLLYQAYGGFTPPQQRRKALRALREESWKEIEKIEQSQSYQREAELLRK</sequence>
<feature type="chain" id="PRO_5012885280" description="Glycoside hydrolase 123 C-terminal domain-containing protein" evidence="1">
    <location>
        <begin position="24"/>
        <end position="515"/>
    </location>
</feature>
<accession>A0A1Q2MGD3</accession>
<protein>
    <recommendedName>
        <fullName evidence="4">Glycoside hydrolase 123 C-terminal domain-containing protein</fullName>
    </recommendedName>
</protein>
<reference evidence="3" key="1">
    <citation type="submission" date="2017-02" db="EMBL/GenBank/DDBJ databases">
        <title>Comparative genomics and description of representatives of a novel lineage of planctomycetes thriving in anoxic sediments.</title>
        <authorList>
            <person name="Spring S."/>
            <person name="Bunk B."/>
            <person name="Sproer C."/>
        </authorList>
    </citation>
    <scope>NUCLEOTIDE SEQUENCE [LARGE SCALE GENOMIC DNA]</scope>
    <source>
        <strain evidence="3">SM-Chi-D1</strain>
    </source>
</reference>
<dbReference type="KEGG" id="pbas:SMSP2_02119"/>
<evidence type="ECO:0000313" key="2">
    <source>
        <dbReference type="EMBL" id="AQQ71741.1"/>
    </source>
</evidence>
<keyword evidence="3" id="KW-1185">Reference proteome</keyword>
<name>A0A1Q2MGD3_9BACT</name>